<sequence>MPTIVRWMASLSVAILLTAHSGTFLSLNRSGLLALALPAPPPPPPPPPPPATKNPILNNKNSPSRTPEQVETKPTELFSILAPAPDTVWVTGTTENIYWDSGTDLPDGTTFDVSLIPAITEQDAKTWSKLPANPQALFKTVRPMRRMIDPEMHYFDFVVPYHLVPPPLLEEHRQKALKFQAQEAQEAQQKGGDDPKEQKEDKGKKIDDDNNNNNNSTAPTTPFRVVITAYEGKTNKKIAEASVFPVLVQLDEFSSQERVDMIKLVNDEMLNGRPMPTRVMEETEHEDEDDEDDPNQSDVHEDEDEYEGPEFEQGEPLDESAHSHDHDHDDHDDHGEEGEEGEGEDFEHDHDHDHDHDDGDGSKYADLMITEEELNALPPDDPPPPILHAGALQITWWNNYKVRFFTGSPYVIGWDWSRTLLHPEDRNMEWDPELKTKVPIKAKPSLKKSGPPPPASAKRQDDHPEQEEQGETPSTHDDEEGQQQEKGEGQHAHKHEHHLEPLPTLDEAALPQTWALEDLEQLDGQTNVYIEDVLTGQRYEVAAALQPASVRALYFTPTPHMIGPNAKPTPEGLEPSPNMALAPDDGRILLHARVEMDLYKDGAILRFTGFSKPFYVEQGAL</sequence>
<feature type="compositionally biased region" description="Acidic residues" evidence="1">
    <location>
        <begin position="335"/>
        <end position="346"/>
    </location>
</feature>
<dbReference type="AlphaFoldDB" id="A0A9P6QDJ8"/>
<feature type="region of interest" description="Disordered" evidence="1">
    <location>
        <begin position="432"/>
        <end position="503"/>
    </location>
</feature>
<evidence type="ECO:0000313" key="3">
    <source>
        <dbReference type="Proteomes" id="UP000807716"/>
    </source>
</evidence>
<feature type="region of interest" description="Disordered" evidence="1">
    <location>
        <begin position="179"/>
        <end position="220"/>
    </location>
</feature>
<protein>
    <submittedName>
        <fullName evidence="2">Uncharacterized protein</fullName>
    </submittedName>
</protein>
<feature type="compositionally biased region" description="Basic and acidic residues" evidence="1">
    <location>
        <begin position="347"/>
        <end position="363"/>
    </location>
</feature>
<feature type="compositionally biased region" description="Pro residues" evidence="1">
    <location>
        <begin position="38"/>
        <end position="52"/>
    </location>
</feature>
<dbReference type="OrthoDB" id="2425693at2759"/>
<accession>A0A9P6QDJ8</accession>
<feature type="compositionally biased region" description="Basic and acidic residues" evidence="1">
    <location>
        <begin position="191"/>
        <end position="208"/>
    </location>
</feature>
<feature type="region of interest" description="Disordered" evidence="1">
    <location>
        <begin position="280"/>
        <end position="363"/>
    </location>
</feature>
<reference evidence="2" key="1">
    <citation type="journal article" date="2020" name="Fungal Divers.">
        <title>Resolving the Mortierellaceae phylogeny through synthesis of multi-gene phylogenetics and phylogenomics.</title>
        <authorList>
            <person name="Vandepol N."/>
            <person name="Liber J."/>
            <person name="Desiro A."/>
            <person name="Na H."/>
            <person name="Kennedy M."/>
            <person name="Barry K."/>
            <person name="Grigoriev I.V."/>
            <person name="Miller A.N."/>
            <person name="O'Donnell K."/>
            <person name="Stajich J.E."/>
            <person name="Bonito G."/>
        </authorList>
    </citation>
    <scope>NUCLEOTIDE SEQUENCE</scope>
    <source>
        <strain evidence="2">BC1065</strain>
    </source>
</reference>
<keyword evidence="3" id="KW-1185">Reference proteome</keyword>
<feature type="compositionally biased region" description="Basic and acidic residues" evidence="1">
    <location>
        <begin position="319"/>
        <end position="334"/>
    </location>
</feature>
<evidence type="ECO:0000256" key="1">
    <source>
        <dbReference type="SAM" id="MobiDB-lite"/>
    </source>
</evidence>
<proteinExistence type="predicted"/>
<feature type="compositionally biased region" description="Low complexity" evidence="1">
    <location>
        <begin position="180"/>
        <end position="190"/>
    </location>
</feature>
<dbReference type="Proteomes" id="UP000807716">
    <property type="component" value="Unassembled WGS sequence"/>
</dbReference>
<gene>
    <name evidence="2" type="ORF">DFQ27_000184</name>
</gene>
<comment type="caution">
    <text evidence="2">The sequence shown here is derived from an EMBL/GenBank/DDBJ whole genome shotgun (WGS) entry which is preliminary data.</text>
</comment>
<feature type="region of interest" description="Disordered" evidence="1">
    <location>
        <begin position="38"/>
        <end position="70"/>
    </location>
</feature>
<name>A0A9P6QDJ8_9FUNG</name>
<feature type="compositionally biased region" description="Polar residues" evidence="1">
    <location>
        <begin position="55"/>
        <end position="67"/>
    </location>
</feature>
<evidence type="ECO:0000313" key="2">
    <source>
        <dbReference type="EMBL" id="KAG0266053.1"/>
    </source>
</evidence>
<dbReference type="EMBL" id="JAAAJB010000102">
    <property type="protein sequence ID" value="KAG0266053.1"/>
    <property type="molecule type" value="Genomic_DNA"/>
</dbReference>
<organism evidence="2 3">
    <name type="scientific">Actinomortierella ambigua</name>
    <dbReference type="NCBI Taxonomy" id="1343610"/>
    <lineage>
        <taxon>Eukaryota</taxon>
        <taxon>Fungi</taxon>
        <taxon>Fungi incertae sedis</taxon>
        <taxon>Mucoromycota</taxon>
        <taxon>Mortierellomycotina</taxon>
        <taxon>Mortierellomycetes</taxon>
        <taxon>Mortierellales</taxon>
        <taxon>Mortierellaceae</taxon>
        <taxon>Actinomortierella</taxon>
    </lineage>
</organism>
<feature type="compositionally biased region" description="Acidic residues" evidence="1">
    <location>
        <begin position="283"/>
        <end position="318"/>
    </location>
</feature>